<proteinExistence type="predicted"/>
<feature type="compositionally biased region" description="Basic and acidic residues" evidence="1">
    <location>
        <begin position="16"/>
        <end position="26"/>
    </location>
</feature>
<dbReference type="EMBL" id="JAQQBR010001831">
    <property type="protein sequence ID" value="KAK0168876.1"/>
    <property type="molecule type" value="Genomic_DNA"/>
</dbReference>
<protein>
    <submittedName>
        <fullName evidence="2">Uncharacterized protein</fullName>
    </submittedName>
</protein>
<dbReference type="Proteomes" id="UP001168972">
    <property type="component" value="Unassembled WGS sequence"/>
</dbReference>
<evidence type="ECO:0000313" key="3">
    <source>
        <dbReference type="Proteomes" id="UP001168972"/>
    </source>
</evidence>
<dbReference type="AlphaFoldDB" id="A0AA39FG80"/>
<keyword evidence="3" id="KW-1185">Reference proteome</keyword>
<reference evidence="2" key="1">
    <citation type="journal article" date="2023" name="bioRxiv">
        <title>Scaffold-level genome assemblies of two parasitoid biocontrol wasps reveal the parthenogenesis mechanism and an associated novel virus.</title>
        <authorList>
            <person name="Inwood S."/>
            <person name="Skelly J."/>
            <person name="Guhlin J."/>
            <person name="Harrop T."/>
            <person name="Goldson S."/>
            <person name="Dearden P."/>
        </authorList>
    </citation>
    <scope>NUCLEOTIDE SEQUENCE</scope>
    <source>
        <strain evidence="2">Lincoln</strain>
        <tissue evidence="2">Whole body</tissue>
    </source>
</reference>
<evidence type="ECO:0000313" key="2">
    <source>
        <dbReference type="EMBL" id="KAK0168876.1"/>
    </source>
</evidence>
<name>A0AA39FG80_MICHY</name>
<gene>
    <name evidence="2" type="ORF">PV327_002639</name>
</gene>
<sequence length="100" mass="11222">MAVATEAHIPRTISSRHRDELSRENRPSQPPSSACLEASGEDIGYISSASHRGTSHPDVTLWSQYLDTILPHPYLGTIVPCDIHQHFTSRQRDDRCGWTL</sequence>
<reference evidence="2" key="2">
    <citation type="submission" date="2023-03" db="EMBL/GenBank/DDBJ databases">
        <authorList>
            <person name="Inwood S.N."/>
            <person name="Skelly J.G."/>
            <person name="Guhlin J."/>
            <person name="Harrop T.W.R."/>
            <person name="Goldson S.G."/>
            <person name="Dearden P.K."/>
        </authorList>
    </citation>
    <scope>NUCLEOTIDE SEQUENCE</scope>
    <source>
        <strain evidence="2">Lincoln</strain>
        <tissue evidence="2">Whole body</tissue>
    </source>
</reference>
<organism evidence="2 3">
    <name type="scientific">Microctonus hyperodae</name>
    <name type="common">Parasitoid wasp</name>
    <dbReference type="NCBI Taxonomy" id="165561"/>
    <lineage>
        <taxon>Eukaryota</taxon>
        <taxon>Metazoa</taxon>
        <taxon>Ecdysozoa</taxon>
        <taxon>Arthropoda</taxon>
        <taxon>Hexapoda</taxon>
        <taxon>Insecta</taxon>
        <taxon>Pterygota</taxon>
        <taxon>Neoptera</taxon>
        <taxon>Endopterygota</taxon>
        <taxon>Hymenoptera</taxon>
        <taxon>Apocrita</taxon>
        <taxon>Ichneumonoidea</taxon>
        <taxon>Braconidae</taxon>
        <taxon>Euphorinae</taxon>
        <taxon>Microctonus</taxon>
    </lineage>
</organism>
<feature type="region of interest" description="Disordered" evidence="1">
    <location>
        <begin position="1"/>
        <end position="37"/>
    </location>
</feature>
<accession>A0AA39FG80</accession>
<comment type="caution">
    <text evidence="2">The sequence shown here is derived from an EMBL/GenBank/DDBJ whole genome shotgun (WGS) entry which is preliminary data.</text>
</comment>
<evidence type="ECO:0000256" key="1">
    <source>
        <dbReference type="SAM" id="MobiDB-lite"/>
    </source>
</evidence>